<dbReference type="InterPro" id="IPR013099">
    <property type="entry name" value="K_chnl_dom"/>
</dbReference>
<feature type="transmembrane region" description="Helical" evidence="14">
    <location>
        <begin position="137"/>
        <end position="157"/>
    </location>
</feature>
<dbReference type="SUPFAM" id="SSF81324">
    <property type="entry name" value="Voltage-gated potassium channels"/>
    <property type="match status" value="2"/>
</dbReference>
<evidence type="ECO:0000313" key="17">
    <source>
        <dbReference type="WBParaSite" id="Pan_g2233.t1"/>
    </source>
</evidence>
<reference evidence="17" key="2">
    <citation type="submission" date="2020-10" db="UniProtKB">
        <authorList>
            <consortium name="WormBaseParasite"/>
        </authorList>
    </citation>
    <scope>IDENTIFICATION</scope>
</reference>
<dbReference type="InterPro" id="IPR003092">
    <property type="entry name" value="2pore_dom_K_chnl_TASK"/>
</dbReference>
<evidence type="ECO:0000256" key="3">
    <source>
        <dbReference type="ARBA" id="ARBA00022448"/>
    </source>
</evidence>
<keyword evidence="9 12" id="KW-0406">Ion transport</keyword>
<evidence type="ECO:0000256" key="13">
    <source>
        <dbReference type="SAM" id="MobiDB-lite"/>
    </source>
</evidence>
<evidence type="ECO:0000256" key="2">
    <source>
        <dbReference type="ARBA" id="ARBA00006666"/>
    </source>
</evidence>
<reference evidence="16" key="1">
    <citation type="journal article" date="2013" name="Genetics">
        <title>The draft genome and transcriptome of Panagrellus redivivus are shaped by the harsh demands of a free-living lifestyle.</title>
        <authorList>
            <person name="Srinivasan J."/>
            <person name="Dillman A.R."/>
            <person name="Macchietto M.G."/>
            <person name="Heikkinen L."/>
            <person name="Lakso M."/>
            <person name="Fracchia K.M."/>
            <person name="Antoshechkin I."/>
            <person name="Mortazavi A."/>
            <person name="Wong G."/>
            <person name="Sternberg P.W."/>
        </authorList>
    </citation>
    <scope>NUCLEOTIDE SEQUENCE [LARGE SCALE GENOMIC DNA]</scope>
    <source>
        <strain evidence="16">MT8872</strain>
    </source>
</reference>
<evidence type="ECO:0000256" key="5">
    <source>
        <dbReference type="ARBA" id="ARBA00022692"/>
    </source>
</evidence>
<proteinExistence type="inferred from homology"/>
<dbReference type="GO" id="GO:0015271">
    <property type="term" value="F:outward rectifier potassium channel activity"/>
    <property type="evidence" value="ECO:0007669"/>
    <property type="project" value="TreeGrafter"/>
</dbReference>
<keyword evidence="8 14" id="KW-1133">Transmembrane helix</keyword>
<keyword evidence="11 12" id="KW-0407">Ion channel</keyword>
<feature type="compositionally biased region" description="Basic residues" evidence="13">
    <location>
        <begin position="16"/>
        <end position="27"/>
    </location>
</feature>
<name>A0A7E4VKI9_PANRE</name>
<evidence type="ECO:0000256" key="6">
    <source>
        <dbReference type="ARBA" id="ARBA00022826"/>
    </source>
</evidence>
<feature type="compositionally biased region" description="Pro residues" evidence="13">
    <location>
        <begin position="1"/>
        <end position="14"/>
    </location>
</feature>
<evidence type="ECO:0000256" key="10">
    <source>
        <dbReference type="ARBA" id="ARBA00023136"/>
    </source>
</evidence>
<keyword evidence="16" id="KW-1185">Reference proteome</keyword>
<dbReference type="Pfam" id="PF07885">
    <property type="entry name" value="Ion_trans_2"/>
    <property type="match status" value="2"/>
</dbReference>
<dbReference type="PRINTS" id="PR01333">
    <property type="entry name" value="2POREKCHANEL"/>
</dbReference>
<organism evidence="16 17">
    <name type="scientific">Panagrellus redivivus</name>
    <name type="common">Microworm</name>
    <dbReference type="NCBI Taxonomy" id="6233"/>
    <lineage>
        <taxon>Eukaryota</taxon>
        <taxon>Metazoa</taxon>
        <taxon>Ecdysozoa</taxon>
        <taxon>Nematoda</taxon>
        <taxon>Chromadorea</taxon>
        <taxon>Rhabditida</taxon>
        <taxon>Tylenchina</taxon>
        <taxon>Panagrolaimomorpha</taxon>
        <taxon>Panagrolaimoidea</taxon>
        <taxon>Panagrolaimidae</taxon>
        <taxon>Panagrellus</taxon>
    </lineage>
</organism>
<keyword evidence="5 12" id="KW-0812">Transmembrane</keyword>
<feature type="transmembrane region" description="Helical" evidence="14">
    <location>
        <begin position="37"/>
        <end position="58"/>
    </location>
</feature>
<sequence length="399" mass="45240">MTIPEAPPPTPLPYPRRVRRHSHPRRKSCVDPKSVRALRLLSVTVGYLFFGAAVFSALEYDTDIELRDEIATTRAKMQAKYNFTEEDFADLELSVVTSIPFAAGYQWQFAGAFYFCTVVVTTVGYGHSTPSTPQGRLFCMVFALVGIPLSLVMFQSVGERVNTFIKHCLLRLRDVFLRHRVPFFNEVKSKHLLFVSLSIGSLTIALGTAVFHHSEGWSLFNSLYYIVITFSTIGFGDLVPLQTNGRLQNDVGYVIFTLSFILCGLAVFSACVNLLILEFMAHNADIVTARTRIRRLLSLRRSNTPAKRRAATIAAGNGNYAVRLSSHYRHQARYSELLDGIAIQKNSKKLTQTADTHNRQFFADVYKFYIRRKRNFTVRRLPSLYIDHLVNTSPTDVYL</sequence>
<evidence type="ECO:0000259" key="15">
    <source>
        <dbReference type="Pfam" id="PF07885"/>
    </source>
</evidence>
<feature type="transmembrane region" description="Helical" evidence="14">
    <location>
        <begin position="105"/>
        <end position="125"/>
    </location>
</feature>
<feature type="transmembrane region" description="Helical" evidence="14">
    <location>
        <begin position="253"/>
        <end position="276"/>
    </location>
</feature>
<dbReference type="Proteomes" id="UP000492821">
    <property type="component" value="Unassembled WGS sequence"/>
</dbReference>
<evidence type="ECO:0000256" key="14">
    <source>
        <dbReference type="SAM" id="Phobius"/>
    </source>
</evidence>
<evidence type="ECO:0000256" key="9">
    <source>
        <dbReference type="ARBA" id="ARBA00023065"/>
    </source>
</evidence>
<evidence type="ECO:0000256" key="1">
    <source>
        <dbReference type="ARBA" id="ARBA00004141"/>
    </source>
</evidence>
<feature type="transmembrane region" description="Helical" evidence="14">
    <location>
        <begin position="223"/>
        <end position="241"/>
    </location>
</feature>
<comment type="subcellular location">
    <subcellularLocation>
        <location evidence="1">Membrane</location>
        <topology evidence="1">Multi-pass membrane protein</topology>
    </subcellularLocation>
</comment>
<feature type="domain" description="Potassium channel" evidence="15">
    <location>
        <begin position="202"/>
        <end position="275"/>
    </location>
</feature>
<evidence type="ECO:0000256" key="7">
    <source>
        <dbReference type="ARBA" id="ARBA00022958"/>
    </source>
</evidence>
<keyword evidence="3 12" id="KW-0813">Transport</keyword>
<dbReference type="InterPro" id="IPR003280">
    <property type="entry name" value="2pore_dom_K_chnl"/>
</dbReference>
<evidence type="ECO:0000256" key="11">
    <source>
        <dbReference type="ARBA" id="ARBA00023303"/>
    </source>
</evidence>
<evidence type="ECO:0000256" key="12">
    <source>
        <dbReference type="RuleBase" id="RU003857"/>
    </source>
</evidence>
<dbReference type="PRINTS" id="PR01095">
    <property type="entry name" value="TASKCHANNEL"/>
</dbReference>
<dbReference type="AlphaFoldDB" id="A0A7E4VKI9"/>
<keyword evidence="4" id="KW-0633">Potassium transport</keyword>
<dbReference type="PANTHER" id="PTHR11003">
    <property type="entry name" value="POTASSIUM CHANNEL, SUBFAMILY K"/>
    <property type="match status" value="1"/>
</dbReference>
<feature type="domain" description="Potassium channel" evidence="15">
    <location>
        <begin position="105"/>
        <end position="161"/>
    </location>
</feature>
<feature type="region of interest" description="Disordered" evidence="13">
    <location>
        <begin position="1"/>
        <end position="28"/>
    </location>
</feature>
<dbReference type="GO" id="GO:0005886">
    <property type="term" value="C:plasma membrane"/>
    <property type="evidence" value="ECO:0007669"/>
    <property type="project" value="TreeGrafter"/>
</dbReference>
<keyword evidence="7" id="KW-0630">Potassium</keyword>
<keyword evidence="10 14" id="KW-0472">Membrane</keyword>
<dbReference type="Gene3D" id="1.10.287.70">
    <property type="match status" value="1"/>
</dbReference>
<evidence type="ECO:0000313" key="16">
    <source>
        <dbReference type="Proteomes" id="UP000492821"/>
    </source>
</evidence>
<evidence type="ECO:0000256" key="8">
    <source>
        <dbReference type="ARBA" id="ARBA00022989"/>
    </source>
</evidence>
<accession>A0A7E4VKI9</accession>
<feature type="transmembrane region" description="Helical" evidence="14">
    <location>
        <begin position="192"/>
        <end position="211"/>
    </location>
</feature>
<dbReference type="GO" id="GO:0030322">
    <property type="term" value="P:stabilization of membrane potential"/>
    <property type="evidence" value="ECO:0007669"/>
    <property type="project" value="TreeGrafter"/>
</dbReference>
<protein>
    <submittedName>
        <fullName evidence="17">Two pore potassium channel protein sup-9</fullName>
    </submittedName>
</protein>
<keyword evidence="6" id="KW-0631">Potassium channel</keyword>
<dbReference type="PANTHER" id="PTHR11003:SF172">
    <property type="entry name" value="TWO PORE POTASSIUM CHANNEL PROTEIN SUP-9"/>
    <property type="match status" value="1"/>
</dbReference>
<dbReference type="WBParaSite" id="Pan_g2233.t1">
    <property type="protein sequence ID" value="Pan_g2233.t1"/>
    <property type="gene ID" value="Pan_g2233"/>
</dbReference>
<comment type="similarity">
    <text evidence="2 12">Belongs to the two pore domain potassium channel (TC 1.A.1.8) family.</text>
</comment>
<dbReference type="GO" id="GO:0022841">
    <property type="term" value="F:potassium ion leak channel activity"/>
    <property type="evidence" value="ECO:0007669"/>
    <property type="project" value="TreeGrafter"/>
</dbReference>
<evidence type="ECO:0000256" key="4">
    <source>
        <dbReference type="ARBA" id="ARBA00022538"/>
    </source>
</evidence>